<evidence type="ECO:0000256" key="8">
    <source>
        <dbReference type="ARBA" id="ARBA00022842"/>
    </source>
</evidence>
<dbReference type="Gene3D" id="3.40.50.2020">
    <property type="match status" value="1"/>
</dbReference>
<dbReference type="Pfam" id="PF14681">
    <property type="entry name" value="UPRTase"/>
    <property type="match status" value="1"/>
</dbReference>
<evidence type="ECO:0000313" key="18">
    <source>
        <dbReference type="Proteomes" id="UP000515243"/>
    </source>
</evidence>
<dbReference type="GO" id="GO:0005525">
    <property type="term" value="F:GTP binding"/>
    <property type="evidence" value="ECO:0007669"/>
    <property type="project" value="UniProtKB-KW"/>
</dbReference>
<evidence type="ECO:0000256" key="14">
    <source>
        <dbReference type="ARBA" id="ARBA00079807"/>
    </source>
</evidence>
<accession>A0AAP9RGP5</accession>
<dbReference type="NCBIfam" id="NF001097">
    <property type="entry name" value="PRK00129.1"/>
    <property type="match status" value="1"/>
</dbReference>
<dbReference type="EMBL" id="CP040626">
    <property type="protein sequence ID" value="QMW92344.1"/>
    <property type="molecule type" value="Genomic_DNA"/>
</dbReference>
<dbReference type="PANTHER" id="PTHR32315:SF4">
    <property type="entry name" value="URACIL PHOSPHORIBOSYLTRANSFERASE, CHLOROPLASTIC"/>
    <property type="match status" value="1"/>
</dbReference>
<evidence type="ECO:0000256" key="10">
    <source>
        <dbReference type="ARBA" id="ARBA00031082"/>
    </source>
</evidence>
<dbReference type="InterPro" id="IPR000836">
    <property type="entry name" value="PRTase_dom"/>
</dbReference>
<keyword evidence="6 15" id="KW-0808">Transferase</keyword>
<proteinExistence type="inferred from homology"/>
<dbReference type="EC" id="2.4.2.9" evidence="3 15"/>
<dbReference type="GO" id="GO:0044206">
    <property type="term" value="P:UMP salvage"/>
    <property type="evidence" value="ECO:0007669"/>
    <property type="project" value="UniProtKB-UniRule"/>
</dbReference>
<dbReference type="InterPro" id="IPR050054">
    <property type="entry name" value="UPRTase/APRTase"/>
</dbReference>
<feature type="domain" description="Phosphoribosyltransferase" evidence="16">
    <location>
        <begin position="8"/>
        <end position="208"/>
    </location>
</feature>
<feature type="binding site" evidence="15">
    <location>
        <position position="79"/>
    </location>
    <ligand>
        <name>5-phospho-alpha-D-ribose 1-diphosphate</name>
        <dbReference type="ChEBI" id="CHEBI:58017"/>
    </ligand>
</feature>
<dbReference type="NCBIfam" id="TIGR01091">
    <property type="entry name" value="upp"/>
    <property type="match status" value="1"/>
</dbReference>
<dbReference type="GeneID" id="92945624"/>
<dbReference type="GO" id="GO:0005737">
    <property type="term" value="C:cytoplasm"/>
    <property type="evidence" value="ECO:0007669"/>
    <property type="project" value="UniProtKB-ARBA"/>
</dbReference>
<evidence type="ECO:0000256" key="11">
    <source>
        <dbReference type="ARBA" id="ARBA00052919"/>
    </source>
</evidence>
<dbReference type="GO" id="GO:0006223">
    <property type="term" value="P:uracil salvage"/>
    <property type="evidence" value="ECO:0007669"/>
    <property type="project" value="InterPro"/>
</dbReference>
<feature type="binding site" evidence="15">
    <location>
        <position position="104"/>
    </location>
    <ligand>
        <name>5-phospho-alpha-D-ribose 1-diphosphate</name>
        <dbReference type="ChEBI" id="CHEBI:58017"/>
    </ligand>
</feature>
<comment type="activity regulation">
    <text evidence="15">Allosterically activated by GTP.</text>
</comment>
<comment type="similarity">
    <text evidence="2 15">Belongs to the UPRTase family.</text>
</comment>
<evidence type="ECO:0000256" key="1">
    <source>
        <dbReference type="ARBA" id="ARBA00005180"/>
    </source>
</evidence>
<feature type="binding site" evidence="15">
    <location>
        <position position="194"/>
    </location>
    <ligand>
        <name>uracil</name>
        <dbReference type="ChEBI" id="CHEBI:17568"/>
    </ligand>
</feature>
<dbReference type="Proteomes" id="UP000515243">
    <property type="component" value="Chromosome 1"/>
</dbReference>
<evidence type="ECO:0000256" key="13">
    <source>
        <dbReference type="ARBA" id="ARBA00072146"/>
    </source>
</evidence>
<evidence type="ECO:0000259" key="16">
    <source>
        <dbReference type="Pfam" id="PF14681"/>
    </source>
</evidence>
<evidence type="ECO:0000256" key="7">
    <source>
        <dbReference type="ARBA" id="ARBA00022741"/>
    </source>
</evidence>
<sequence length="209" mass="22917">MSKVTEINHPLILHKLAILRNEETGSKEFRHLVEEISMLMAYEVTRDLSTEEVEVKTPVSLTKCKMLSGKKMAVVPILRAGLGMVDGVLNLIPAAKVGHIGLYRDEETLQPVEYFCKLPQDIAERDVIVVDPMLATGGSSIDALTMLKKRGAKNLRLMCLVGAPEGIEAIQNAHPDVDIYLASIDEKLNEHGYIVPGLGDAGDRLFGTK</sequence>
<evidence type="ECO:0000313" key="17">
    <source>
        <dbReference type="EMBL" id="QMW92344.1"/>
    </source>
</evidence>
<name>A0AAP9RGP5_CLOBU</name>
<dbReference type="AlphaFoldDB" id="A0AAP9RGP5"/>
<dbReference type="CDD" id="cd06223">
    <property type="entry name" value="PRTases_typeI"/>
    <property type="match status" value="1"/>
</dbReference>
<evidence type="ECO:0000256" key="6">
    <source>
        <dbReference type="ARBA" id="ARBA00022679"/>
    </source>
</evidence>
<reference evidence="17 18" key="1">
    <citation type="submission" date="2019-05" db="EMBL/GenBank/DDBJ databases">
        <authorList>
            <person name="Schori C."/>
            <person name="Ahrens C."/>
        </authorList>
    </citation>
    <scope>NUCLEOTIDE SEQUENCE [LARGE SCALE GENOMIC DNA]</scope>
    <source>
        <strain evidence="17 18">DSM 10702</strain>
    </source>
</reference>
<dbReference type="InterPro" id="IPR005765">
    <property type="entry name" value="UPRT"/>
</dbReference>
<protein>
    <recommendedName>
        <fullName evidence="13 15">Uracil phosphoribosyltransferase</fullName>
        <ecNumber evidence="3 15">2.4.2.9</ecNumber>
    </recommendedName>
    <alternativeName>
        <fullName evidence="10 15">UMP pyrophosphorylase</fullName>
    </alternativeName>
    <alternativeName>
        <fullName evidence="14 15">UPRTase</fullName>
    </alternativeName>
</protein>
<keyword evidence="8 15" id="KW-0460">Magnesium</keyword>
<evidence type="ECO:0000256" key="5">
    <source>
        <dbReference type="ARBA" id="ARBA00022676"/>
    </source>
</evidence>
<gene>
    <name evidence="15" type="primary">upp</name>
    <name evidence="17" type="ORF">FF104_15585</name>
</gene>
<organism evidence="17 18">
    <name type="scientific">Clostridium butyricum</name>
    <dbReference type="NCBI Taxonomy" id="1492"/>
    <lineage>
        <taxon>Bacteria</taxon>
        <taxon>Bacillati</taxon>
        <taxon>Bacillota</taxon>
        <taxon>Clostridia</taxon>
        <taxon>Eubacteriales</taxon>
        <taxon>Clostridiaceae</taxon>
        <taxon>Clostridium</taxon>
    </lineage>
</organism>
<dbReference type="KEGG" id="cbut:ATN24_03760"/>
<dbReference type="GO" id="GO:0000287">
    <property type="term" value="F:magnesium ion binding"/>
    <property type="evidence" value="ECO:0007669"/>
    <property type="project" value="UniProtKB-UniRule"/>
</dbReference>
<comment type="function">
    <text evidence="12 15">Catalyzes the conversion of uracil and 5-phospho-alpha-D-ribose 1-diphosphate (PRPP) to UMP and diphosphate.</text>
</comment>
<comment type="pathway">
    <text evidence="1 15">Pyrimidine metabolism; UMP biosynthesis via salvage pathway; UMP from uracil: step 1/1.</text>
</comment>
<feature type="binding site" evidence="15">
    <location>
        <position position="200"/>
    </location>
    <ligand>
        <name>5-phospho-alpha-D-ribose 1-diphosphate</name>
        <dbReference type="ChEBI" id="CHEBI:58017"/>
    </ligand>
</feature>
<feature type="binding site" evidence="15">
    <location>
        <begin position="131"/>
        <end position="139"/>
    </location>
    <ligand>
        <name>5-phospho-alpha-D-ribose 1-diphosphate</name>
        <dbReference type="ChEBI" id="CHEBI:58017"/>
    </ligand>
</feature>
<comment type="catalytic activity">
    <reaction evidence="11 15">
        <text>UMP + diphosphate = 5-phospho-alpha-D-ribose 1-diphosphate + uracil</text>
        <dbReference type="Rhea" id="RHEA:13017"/>
        <dbReference type="ChEBI" id="CHEBI:17568"/>
        <dbReference type="ChEBI" id="CHEBI:33019"/>
        <dbReference type="ChEBI" id="CHEBI:57865"/>
        <dbReference type="ChEBI" id="CHEBI:58017"/>
        <dbReference type="EC" id="2.4.2.9"/>
    </reaction>
</comment>
<evidence type="ECO:0000256" key="4">
    <source>
        <dbReference type="ARBA" id="ARBA00022533"/>
    </source>
</evidence>
<evidence type="ECO:0000256" key="2">
    <source>
        <dbReference type="ARBA" id="ARBA00009516"/>
    </source>
</evidence>
<evidence type="ECO:0000256" key="12">
    <source>
        <dbReference type="ARBA" id="ARBA00056901"/>
    </source>
</evidence>
<evidence type="ECO:0000256" key="3">
    <source>
        <dbReference type="ARBA" id="ARBA00011894"/>
    </source>
</evidence>
<evidence type="ECO:0000256" key="9">
    <source>
        <dbReference type="ARBA" id="ARBA00023134"/>
    </source>
</evidence>
<evidence type="ECO:0000256" key="15">
    <source>
        <dbReference type="HAMAP-Rule" id="MF_01218"/>
    </source>
</evidence>
<dbReference type="SUPFAM" id="SSF53271">
    <property type="entry name" value="PRTase-like"/>
    <property type="match status" value="1"/>
</dbReference>
<dbReference type="FunFam" id="3.40.50.2020:FF:000003">
    <property type="entry name" value="Uracil phosphoribosyltransferase"/>
    <property type="match status" value="1"/>
</dbReference>
<dbReference type="HAMAP" id="MF_01218_B">
    <property type="entry name" value="Upp_B"/>
    <property type="match status" value="1"/>
</dbReference>
<feature type="binding site" evidence="15">
    <location>
        <begin position="199"/>
        <end position="201"/>
    </location>
    <ligand>
        <name>uracil</name>
        <dbReference type="ChEBI" id="CHEBI:17568"/>
    </ligand>
</feature>
<comment type="cofactor">
    <cofactor evidence="15">
        <name>Mg(2+)</name>
        <dbReference type="ChEBI" id="CHEBI:18420"/>
    </cofactor>
    <text evidence="15">Binds 1 Mg(2+) ion per subunit. The magnesium is bound as Mg-PRPP.</text>
</comment>
<keyword evidence="9 15" id="KW-0342">GTP-binding</keyword>
<keyword evidence="4 15" id="KW-0021">Allosteric enzyme</keyword>
<dbReference type="RefSeq" id="WP_002582297.1">
    <property type="nucleotide sequence ID" value="NZ_AP019716.1"/>
</dbReference>
<keyword evidence="5 15" id="KW-0328">Glycosyltransferase</keyword>
<dbReference type="InterPro" id="IPR029057">
    <property type="entry name" value="PRTase-like"/>
</dbReference>
<dbReference type="GO" id="GO:0004845">
    <property type="term" value="F:uracil phosphoribosyltransferase activity"/>
    <property type="evidence" value="ECO:0007669"/>
    <property type="project" value="UniProtKB-UniRule"/>
</dbReference>
<dbReference type="InterPro" id="IPR034332">
    <property type="entry name" value="Upp_B"/>
</dbReference>
<dbReference type="PANTHER" id="PTHR32315">
    <property type="entry name" value="ADENINE PHOSPHORIBOSYLTRANSFERASE"/>
    <property type="match status" value="1"/>
</dbReference>
<keyword evidence="7 15" id="KW-0547">Nucleotide-binding</keyword>